<organism evidence="4 5">
    <name type="scientific">Thermogemmatispora tikiterensis</name>
    <dbReference type="NCBI Taxonomy" id="1825093"/>
    <lineage>
        <taxon>Bacteria</taxon>
        <taxon>Bacillati</taxon>
        <taxon>Chloroflexota</taxon>
        <taxon>Ktedonobacteria</taxon>
        <taxon>Thermogemmatisporales</taxon>
        <taxon>Thermogemmatisporaceae</taxon>
        <taxon>Thermogemmatispora</taxon>
    </lineage>
</organism>
<dbReference type="AlphaFoldDB" id="A0A328VK40"/>
<dbReference type="Gene3D" id="1.10.12.10">
    <property type="entry name" value="Lyase 2-enoyl-coa Hydratase, Chain A, domain 2"/>
    <property type="match status" value="1"/>
</dbReference>
<protein>
    <submittedName>
        <fullName evidence="4">Enoyl-CoA hydratase</fullName>
    </submittedName>
</protein>
<sequence length="268" mass="29033">MTNYQYVLYEKKDHIAYITINRPEVMNALHAAANQELTAVFRDFVADEGAWVAILTGAGERAFCAGNDLKATAEATARGEAPLTSRQNQNGEPVYFGGLIGLHCPKPIIAAVNGVAAGGGFELALACDLIIAAEQARFALPEPRVGLIAAAGGMHRLPQQLPLKIAMGLLLTGKWLSAQEAAHYGLVNEVVPLGRLRETAERWAAEILECSPLSVRLTKESVLAGLGRPIEEAMAADQERLRLLLASEDFREGPRAFVEKRKPQWKGR</sequence>
<dbReference type="RefSeq" id="WP_223258423.1">
    <property type="nucleotide sequence ID" value="NZ_MCIF01000002.1"/>
</dbReference>
<dbReference type="EMBL" id="MCIF01000002">
    <property type="protein sequence ID" value="RAQ97827.1"/>
    <property type="molecule type" value="Genomic_DNA"/>
</dbReference>
<dbReference type="GO" id="GO:0016836">
    <property type="term" value="F:hydro-lyase activity"/>
    <property type="evidence" value="ECO:0007669"/>
    <property type="project" value="UniProtKB-ARBA"/>
</dbReference>
<evidence type="ECO:0000256" key="2">
    <source>
        <dbReference type="ARBA" id="ARBA00023239"/>
    </source>
</evidence>
<dbReference type="PANTHER" id="PTHR11941:SF54">
    <property type="entry name" value="ENOYL-COA HYDRATASE, MITOCHONDRIAL"/>
    <property type="match status" value="1"/>
</dbReference>
<keyword evidence="2" id="KW-0456">Lyase</keyword>
<dbReference type="GO" id="GO:0006635">
    <property type="term" value="P:fatty acid beta-oxidation"/>
    <property type="evidence" value="ECO:0007669"/>
    <property type="project" value="TreeGrafter"/>
</dbReference>
<dbReference type="InterPro" id="IPR029045">
    <property type="entry name" value="ClpP/crotonase-like_dom_sf"/>
</dbReference>
<dbReference type="Pfam" id="PF00378">
    <property type="entry name" value="ECH_1"/>
    <property type="match status" value="1"/>
</dbReference>
<dbReference type="Gene3D" id="3.90.226.10">
    <property type="entry name" value="2-enoyl-CoA Hydratase, Chain A, domain 1"/>
    <property type="match status" value="1"/>
</dbReference>
<proteinExistence type="inferred from homology"/>
<dbReference type="CDD" id="cd06558">
    <property type="entry name" value="crotonase-like"/>
    <property type="match status" value="1"/>
</dbReference>
<dbReference type="Proteomes" id="UP000248706">
    <property type="component" value="Unassembled WGS sequence"/>
</dbReference>
<dbReference type="FunFam" id="1.10.12.10:FF:000001">
    <property type="entry name" value="Probable enoyl-CoA hydratase, mitochondrial"/>
    <property type="match status" value="1"/>
</dbReference>
<dbReference type="InterPro" id="IPR001753">
    <property type="entry name" value="Enoyl-CoA_hydra/iso"/>
</dbReference>
<comment type="caution">
    <text evidence="4">The sequence shown here is derived from an EMBL/GenBank/DDBJ whole genome shotgun (WGS) entry which is preliminary data.</text>
</comment>
<evidence type="ECO:0000313" key="5">
    <source>
        <dbReference type="Proteomes" id="UP000248706"/>
    </source>
</evidence>
<dbReference type="FunFam" id="3.90.226.10:FF:000009">
    <property type="entry name" value="Carnitinyl-CoA dehydratase"/>
    <property type="match status" value="1"/>
</dbReference>
<dbReference type="PROSITE" id="PS00166">
    <property type="entry name" value="ENOYL_COA_HYDRATASE"/>
    <property type="match status" value="1"/>
</dbReference>
<dbReference type="InterPro" id="IPR014748">
    <property type="entry name" value="Enoyl-CoA_hydra_C"/>
</dbReference>
<name>A0A328VK40_9CHLR</name>
<keyword evidence="5" id="KW-1185">Reference proteome</keyword>
<evidence type="ECO:0000313" key="4">
    <source>
        <dbReference type="EMBL" id="RAQ97827.1"/>
    </source>
</evidence>
<accession>A0A328VK40</accession>
<dbReference type="InterPro" id="IPR018376">
    <property type="entry name" value="Enoyl-CoA_hyd/isom_CS"/>
</dbReference>
<comment type="similarity">
    <text evidence="1 3">Belongs to the enoyl-CoA hydratase/isomerase family.</text>
</comment>
<evidence type="ECO:0000256" key="3">
    <source>
        <dbReference type="RuleBase" id="RU003707"/>
    </source>
</evidence>
<reference evidence="4 5" key="1">
    <citation type="submission" date="2016-08" db="EMBL/GenBank/DDBJ databases">
        <title>Analysis of Carbohydrate Active Enzymes in Thermogemmatispora T81 Reveals Carbohydrate Degradation Ability.</title>
        <authorList>
            <person name="Tomazini A."/>
            <person name="Lal S."/>
            <person name="Stott M."/>
            <person name="Henrissat B."/>
            <person name="Polikarpov I."/>
            <person name="Sparling R."/>
            <person name="Levin D.B."/>
        </authorList>
    </citation>
    <scope>NUCLEOTIDE SEQUENCE [LARGE SCALE GENOMIC DNA]</scope>
    <source>
        <strain evidence="4 5">T81</strain>
    </source>
</reference>
<evidence type="ECO:0000256" key="1">
    <source>
        <dbReference type="ARBA" id="ARBA00005254"/>
    </source>
</evidence>
<dbReference type="PANTHER" id="PTHR11941">
    <property type="entry name" value="ENOYL-COA HYDRATASE-RELATED"/>
    <property type="match status" value="1"/>
</dbReference>
<dbReference type="SUPFAM" id="SSF52096">
    <property type="entry name" value="ClpP/crotonase"/>
    <property type="match status" value="1"/>
</dbReference>
<gene>
    <name evidence="4" type="ORF">A4R35_19965</name>
</gene>